<sequence>MTETSHNNSIATMENMPPEILDNILGNLKPIEKLICKKVCRKFYGSVNRLNPGFLTIEVYTRAIRYYGLQMISYRNRGNNCLVRYAGKTKSFENSNYLDVMVTDLFSVLKNQRLDLKVLSFSCDNSVFAKIHELAVRNGLTNIRAEHLSIMTNPINPALTTIFNIFNHSSLQFSYIEADIENTNLQLLARRYREIFELVPKYVKVDLCVPWFRTFPAGSFSKFRRIELNFTSFAQPEFLNYREIGNIIQILLTSDVLDSCVLSAEYKKDDVIKVLTDEIKLQGNENVFVLRIADKNESYSVELLEKEIKITRTGV</sequence>
<protein>
    <recommendedName>
        <fullName evidence="1">F-box domain-containing protein</fullName>
    </recommendedName>
</protein>
<evidence type="ECO:0000259" key="1">
    <source>
        <dbReference type="PROSITE" id="PS50181"/>
    </source>
</evidence>
<dbReference type="InterPro" id="IPR036047">
    <property type="entry name" value="F-box-like_dom_sf"/>
</dbReference>
<organism evidence="3">
    <name type="scientific">Caenorhabditis brenneri</name>
    <name type="common">Nematode worm</name>
    <dbReference type="NCBI Taxonomy" id="135651"/>
    <lineage>
        <taxon>Eukaryota</taxon>
        <taxon>Metazoa</taxon>
        <taxon>Ecdysozoa</taxon>
        <taxon>Nematoda</taxon>
        <taxon>Chromadorea</taxon>
        <taxon>Rhabditida</taxon>
        <taxon>Rhabditina</taxon>
        <taxon>Rhabditomorpha</taxon>
        <taxon>Rhabditoidea</taxon>
        <taxon>Rhabditidae</taxon>
        <taxon>Peloderinae</taxon>
        <taxon>Caenorhabditis</taxon>
    </lineage>
</organism>
<dbReference type="InterPro" id="IPR001810">
    <property type="entry name" value="F-box_dom"/>
</dbReference>
<accession>G0NC55</accession>
<dbReference type="EMBL" id="GL379861">
    <property type="protein sequence ID" value="EGT57386.1"/>
    <property type="molecule type" value="Genomic_DNA"/>
</dbReference>
<dbReference type="SUPFAM" id="SSF81383">
    <property type="entry name" value="F-box domain"/>
    <property type="match status" value="1"/>
</dbReference>
<dbReference type="InParanoid" id="G0NC55"/>
<reference evidence="3" key="1">
    <citation type="submission" date="2011-07" db="EMBL/GenBank/DDBJ databases">
        <authorList>
            <consortium name="Caenorhabditis brenneri Sequencing and Analysis Consortium"/>
            <person name="Wilson R.K."/>
        </authorList>
    </citation>
    <scope>NUCLEOTIDE SEQUENCE [LARGE SCALE GENOMIC DNA]</scope>
    <source>
        <strain evidence="3">PB2801</strain>
    </source>
</reference>
<dbReference type="OrthoDB" id="5909237at2759"/>
<proteinExistence type="predicted"/>
<dbReference type="Pfam" id="PF00646">
    <property type="entry name" value="F-box"/>
    <property type="match status" value="1"/>
</dbReference>
<gene>
    <name evidence="2" type="ORF">CAEBREN_13731</name>
</gene>
<evidence type="ECO:0000313" key="2">
    <source>
        <dbReference type="EMBL" id="EGT57386.1"/>
    </source>
</evidence>
<dbReference type="SMART" id="SM00256">
    <property type="entry name" value="FBOX"/>
    <property type="match status" value="1"/>
</dbReference>
<dbReference type="CDD" id="cd22150">
    <property type="entry name" value="F-box_CeFBXA-like"/>
    <property type="match status" value="1"/>
</dbReference>
<feature type="domain" description="F-box" evidence="1">
    <location>
        <begin position="10"/>
        <end position="57"/>
    </location>
</feature>
<dbReference type="Proteomes" id="UP000008068">
    <property type="component" value="Unassembled WGS sequence"/>
</dbReference>
<evidence type="ECO:0000313" key="3">
    <source>
        <dbReference type="Proteomes" id="UP000008068"/>
    </source>
</evidence>
<keyword evidence="3" id="KW-1185">Reference proteome</keyword>
<dbReference type="PROSITE" id="PS50181">
    <property type="entry name" value="FBOX"/>
    <property type="match status" value="1"/>
</dbReference>
<dbReference type="AlphaFoldDB" id="G0NC55"/>
<dbReference type="HOGENOM" id="CLU_842599_0_0_1"/>
<name>G0NC55_CAEBE</name>